<reference evidence="2 3" key="1">
    <citation type="submission" date="2024-01" db="EMBL/GenBank/DDBJ databases">
        <title>Genome assemblies of Stephania.</title>
        <authorList>
            <person name="Yang L."/>
        </authorList>
    </citation>
    <scope>NUCLEOTIDE SEQUENCE [LARGE SCALE GENOMIC DNA]</scope>
    <source>
        <strain evidence="2">JXDWG</strain>
        <tissue evidence="2">Leaf</tissue>
    </source>
</reference>
<comment type="caution">
    <text evidence="2">The sequence shown here is derived from an EMBL/GenBank/DDBJ whole genome shotgun (WGS) entry which is preliminary data.</text>
</comment>
<keyword evidence="3" id="KW-1185">Reference proteome</keyword>
<gene>
    <name evidence="2" type="ORF">Scep_024822</name>
</gene>
<proteinExistence type="predicted"/>
<evidence type="ECO:0000256" key="1">
    <source>
        <dbReference type="SAM" id="MobiDB-lite"/>
    </source>
</evidence>
<feature type="region of interest" description="Disordered" evidence="1">
    <location>
        <begin position="119"/>
        <end position="212"/>
    </location>
</feature>
<feature type="compositionally biased region" description="Basic residues" evidence="1">
    <location>
        <begin position="65"/>
        <end position="79"/>
    </location>
</feature>
<protein>
    <submittedName>
        <fullName evidence="2">Uncharacterized protein</fullName>
    </submittedName>
</protein>
<feature type="compositionally biased region" description="Low complexity" evidence="1">
    <location>
        <begin position="124"/>
        <end position="154"/>
    </location>
</feature>
<feature type="compositionally biased region" description="Polar residues" evidence="1">
    <location>
        <begin position="13"/>
        <end position="24"/>
    </location>
</feature>
<feature type="region of interest" description="Disordered" evidence="1">
    <location>
        <begin position="13"/>
        <end position="103"/>
    </location>
</feature>
<name>A0AAP0F061_9MAGN</name>
<accession>A0AAP0F061</accession>
<feature type="compositionally biased region" description="Basic residues" evidence="1">
    <location>
        <begin position="155"/>
        <end position="167"/>
    </location>
</feature>
<evidence type="ECO:0000313" key="3">
    <source>
        <dbReference type="Proteomes" id="UP001419268"/>
    </source>
</evidence>
<dbReference type="EMBL" id="JBBNAG010000010">
    <property type="protein sequence ID" value="KAK9101392.1"/>
    <property type="molecule type" value="Genomic_DNA"/>
</dbReference>
<dbReference type="AlphaFoldDB" id="A0AAP0F061"/>
<evidence type="ECO:0000313" key="2">
    <source>
        <dbReference type="EMBL" id="KAK9101392.1"/>
    </source>
</evidence>
<sequence length="232" mass="25177">MISSHLFELLVSRPQSNKPRNPNASGLRLSVLSPPHSASHRLSPPLTVSHRLTPPHGRLSSPRVSRPRTAAHGHARRASVRLSLSLPHESRTAPASLHSTVAPAPPSALTARRLWHTVAPSPPSARSLASRTARPASHTSSSTSPTPGCASGPSRPHRLPRPLRPHPLRRDLLSNYSSGAPTSAGNPRSAPQNLTTLRRPPPRAPLRRPRRELLSTDLRRELLSAVLYHHHS</sequence>
<organism evidence="2 3">
    <name type="scientific">Stephania cephalantha</name>
    <dbReference type="NCBI Taxonomy" id="152367"/>
    <lineage>
        <taxon>Eukaryota</taxon>
        <taxon>Viridiplantae</taxon>
        <taxon>Streptophyta</taxon>
        <taxon>Embryophyta</taxon>
        <taxon>Tracheophyta</taxon>
        <taxon>Spermatophyta</taxon>
        <taxon>Magnoliopsida</taxon>
        <taxon>Ranunculales</taxon>
        <taxon>Menispermaceae</taxon>
        <taxon>Menispermoideae</taxon>
        <taxon>Cissampelideae</taxon>
        <taxon>Stephania</taxon>
    </lineage>
</organism>
<dbReference type="Proteomes" id="UP001419268">
    <property type="component" value="Unassembled WGS sequence"/>
</dbReference>
<feature type="compositionally biased region" description="Polar residues" evidence="1">
    <location>
        <begin position="175"/>
        <end position="193"/>
    </location>
</feature>